<dbReference type="Gene3D" id="3.30.1330.60">
    <property type="entry name" value="OmpA-like domain"/>
    <property type="match status" value="1"/>
</dbReference>
<dbReference type="PRINTS" id="PR01021">
    <property type="entry name" value="OMPADOMAIN"/>
</dbReference>
<name>A0A4R6IMQ1_9SPHI</name>
<sequence length="359" mass="39044">MNAPFAPINQIFEPAQLLMKNFLYVCFAGSMLLTACSNNENKSTTIIETSKTDSTIVTRTDTTSAGASAAFDINTIPVTSKEIGKFPYLNAPEGYHYNDVIKSDFENLHFAIKGRLTGIEGKSYKTNIYKNRDSDTPFSPELVDRAYNKAITDLGGVQVSDKILPGEIERIGKKVLEQGNHAYSIIGDNDYTLSHVRTYVLRTAAAEIWIELSLYEGGGYINILQKEAANVPKVSIIKADEIKSELDKSGKAVLHINFDVDKASLLADGKDAVNQILPVLKNNPDLKLSIEGHTDNSGAADKNKTLSIARANTVLQSLVQSGISASRLKATGFGASKPLTDNDTDAGKAQNRRVELVKI</sequence>
<reference evidence="6 7" key="1">
    <citation type="submission" date="2019-03" db="EMBL/GenBank/DDBJ databases">
        <title>Genomic Encyclopedia of Archaeal and Bacterial Type Strains, Phase II (KMG-II): from individual species to whole genera.</title>
        <authorList>
            <person name="Goeker M."/>
        </authorList>
    </citation>
    <scope>NUCLEOTIDE SEQUENCE [LARGE SCALE GENOMIC DNA]</scope>
    <source>
        <strain evidence="6 7">DSM 19034</strain>
    </source>
</reference>
<dbReference type="EMBL" id="SNWM01000002">
    <property type="protein sequence ID" value="TDO23286.1"/>
    <property type="molecule type" value="Genomic_DNA"/>
</dbReference>
<organism evidence="6 7">
    <name type="scientific">Pedobacter duraquae</name>
    <dbReference type="NCBI Taxonomy" id="425511"/>
    <lineage>
        <taxon>Bacteria</taxon>
        <taxon>Pseudomonadati</taxon>
        <taxon>Bacteroidota</taxon>
        <taxon>Sphingobacteriia</taxon>
        <taxon>Sphingobacteriales</taxon>
        <taxon>Sphingobacteriaceae</taxon>
        <taxon>Pedobacter</taxon>
    </lineage>
</organism>
<dbReference type="PANTHER" id="PTHR30329">
    <property type="entry name" value="STATOR ELEMENT OF FLAGELLAR MOTOR COMPLEX"/>
    <property type="match status" value="1"/>
</dbReference>
<comment type="subcellular location">
    <subcellularLocation>
        <location evidence="1">Cell outer membrane</location>
    </subcellularLocation>
</comment>
<feature type="domain" description="OmpA-like" evidence="5">
    <location>
        <begin position="245"/>
        <end position="359"/>
    </location>
</feature>
<dbReference type="PROSITE" id="PS51123">
    <property type="entry name" value="OMPA_2"/>
    <property type="match status" value="1"/>
</dbReference>
<dbReference type="Pfam" id="PF00691">
    <property type="entry name" value="OmpA"/>
    <property type="match status" value="1"/>
</dbReference>
<evidence type="ECO:0000259" key="5">
    <source>
        <dbReference type="PROSITE" id="PS51123"/>
    </source>
</evidence>
<protein>
    <submittedName>
        <fullName evidence="6">OmpA family protein</fullName>
    </submittedName>
</protein>
<dbReference type="Proteomes" id="UP000295499">
    <property type="component" value="Unassembled WGS sequence"/>
</dbReference>
<accession>A0A4R6IMQ1</accession>
<dbReference type="CDD" id="cd07185">
    <property type="entry name" value="OmpA_C-like"/>
    <property type="match status" value="1"/>
</dbReference>
<dbReference type="InterPro" id="IPR006664">
    <property type="entry name" value="OMP_bac"/>
</dbReference>
<dbReference type="InterPro" id="IPR006665">
    <property type="entry name" value="OmpA-like"/>
</dbReference>
<dbReference type="GO" id="GO:0009279">
    <property type="term" value="C:cell outer membrane"/>
    <property type="evidence" value="ECO:0007669"/>
    <property type="project" value="UniProtKB-SubCell"/>
</dbReference>
<comment type="caution">
    <text evidence="6">The sequence shown here is derived from an EMBL/GenBank/DDBJ whole genome shotgun (WGS) entry which is preliminary data.</text>
</comment>
<evidence type="ECO:0000256" key="3">
    <source>
        <dbReference type="ARBA" id="ARBA00023237"/>
    </source>
</evidence>
<gene>
    <name evidence="6" type="ORF">CLV32_2275</name>
</gene>
<dbReference type="PANTHER" id="PTHR30329:SF21">
    <property type="entry name" value="LIPOPROTEIN YIAD-RELATED"/>
    <property type="match status" value="1"/>
</dbReference>
<dbReference type="InterPro" id="IPR036737">
    <property type="entry name" value="OmpA-like_sf"/>
</dbReference>
<dbReference type="OrthoDB" id="9792021at2"/>
<keyword evidence="3" id="KW-0998">Cell outer membrane</keyword>
<evidence type="ECO:0000256" key="2">
    <source>
        <dbReference type="ARBA" id="ARBA00023136"/>
    </source>
</evidence>
<evidence type="ECO:0000313" key="7">
    <source>
        <dbReference type="Proteomes" id="UP000295499"/>
    </source>
</evidence>
<keyword evidence="7" id="KW-1185">Reference proteome</keyword>
<evidence type="ECO:0000256" key="4">
    <source>
        <dbReference type="PROSITE-ProRule" id="PRU00473"/>
    </source>
</evidence>
<evidence type="ECO:0000256" key="1">
    <source>
        <dbReference type="ARBA" id="ARBA00004442"/>
    </source>
</evidence>
<evidence type="ECO:0000313" key="6">
    <source>
        <dbReference type="EMBL" id="TDO23286.1"/>
    </source>
</evidence>
<keyword evidence="2 4" id="KW-0472">Membrane</keyword>
<proteinExistence type="predicted"/>
<dbReference type="InterPro" id="IPR050330">
    <property type="entry name" value="Bact_OuterMem_StrucFunc"/>
</dbReference>
<dbReference type="SUPFAM" id="SSF103088">
    <property type="entry name" value="OmpA-like"/>
    <property type="match status" value="1"/>
</dbReference>
<dbReference type="AlphaFoldDB" id="A0A4R6IMQ1"/>